<name>A0A6I6E7A6_THETI</name>
<dbReference type="KEGG" id="ttp:E6P07_12670"/>
<dbReference type="Proteomes" id="UP000426424">
    <property type="component" value="Chromosome"/>
</dbReference>
<evidence type="ECO:0000313" key="1">
    <source>
        <dbReference type="EMBL" id="QGU33752.1"/>
    </source>
</evidence>
<sequence length="133" mass="14814">MTHATDVGDELQSSLLVSAEDGAPLGVPVQDLVTAQGVWSSCADTISPKVSSPLDELSERLSWLEQQKFGPRLVHVIDREADSVGHLRRWTRDGQLWLVRAKGKMKLCRYLCSRGRETGLLRLPGYPNHHQSI</sequence>
<accession>A0A6I6E7A6</accession>
<dbReference type="RefSeq" id="WP_153975940.1">
    <property type="nucleotide sequence ID" value="NZ_CP039268.1"/>
</dbReference>
<protein>
    <submittedName>
        <fullName evidence="1">Uncharacterized protein</fullName>
    </submittedName>
</protein>
<gene>
    <name evidence="1" type="ORF">E6P07_12670</name>
</gene>
<keyword evidence="2" id="KW-1185">Reference proteome</keyword>
<organism evidence="1 2">
    <name type="scientific">Thermochromatium tepidum ATCC 43061</name>
    <dbReference type="NCBI Taxonomy" id="316276"/>
    <lineage>
        <taxon>Bacteria</taxon>
        <taxon>Pseudomonadati</taxon>
        <taxon>Pseudomonadota</taxon>
        <taxon>Gammaproteobacteria</taxon>
        <taxon>Chromatiales</taxon>
        <taxon>Chromatiaceae</taxon>
        <taxon>Thermochromatium</taxon>
    </lineage>
</organism>
<dbReference type="SUPFAM" id="SSF53098">
    <property type="entry name" value="Ribonuclease H-like"/>
    <property type="match status" value="1"/>
</dbReference>
<evidence type="ECO:0000313" key="2">
    <source>
        <dbReference type="Proteomes" id="UP000426424"/>
    </source>
</evidence>
<dbReference type="EMBL" id="CP039268">
    <property type="protein sequence ID" value="QGU33752.1"/>
    <property type="molecule type" value="Genomic_DNA"/>
</dbReference>
<proteinExistence type="predicted"/>
<reference evidence="1 2" key="1">
    <citation type="submission" date="2019-12" db="EMBL/GenBank/DDBJ databases">
        <title>The complete genome of the thermophilic, anoxygenic phototrophic gammaproteobacterium Thermochromatium tepidum.</title>
        <authorList>
            <person name="Sattley W.M."/>
            <person name="Swingley W.D."/>
            <person name="Burchell B.M."/>
            <person name="Gurbani S.A."/>
            <person name="Kujawa C.M."/>
            <person name="Nuccio D.A."/>
            <person name="Schladweiler J."/>
            <person name="Shaffer K.N."/>
            <person name="Stokes L.M."/>
            <person name="Touchman J.W."/>
            <person name="Blankenship R.E."/>
            <person name="Madigan M.T."/>
        </authorList>
    </citation>
    <scope>NUCLEOTIDE SEQUENCE [LARGE SCALE GENOMIC DNA]</scope>
    <source>
        <strain evidence="1 2">ATCC 43061</strain>
    </source>
</reference>
<dbReference type="AlphaFoldDB" id="A0A6I6E7A6"/>
<dbReference type="Gene3D" id="3.90.350.10">
    <property type="entry name" value="Transposase Inhibitor Protein From Tn5, Chain A, domain 1"/>
    <property type="match status" value="1"/>
</dbReference>
<dbReference type="OrthoDB" id="6670941at2"/>
<dbReference type="InterPro" id="IPR012337">
    <property type="entry name" value="RNaseH-like_sf"/>
</dbReference>